<sequence length="137" mass="15432">MEVNILPERCTLFHPAGCSVDAQNPKQNGEWEAYFRDLPTSLSSLLVLLTTANNPDVMIPAYSLNRGYSIFFILFSGFGTYFLMNLLTAIVYNQFRGYLLMSVQASILRRRLGVRAAFEVMSCQGRGQDATHSEEHV</sequence>
<evidence type="ECO:0000256" key="4">
    <source>
        <dbReference type="ARBA" id="ARBA00023136"/>
    </source>
</evidence>
<dbReference type="AlphaFoldDB" id="A0A060VYP8"/>
<name>A0A060VYP8_ONCMY</name>
<dbReference type="EMBL" id="FR904337">
    <property type="protein sequence ID" value="CDQ59911.1"/>
    <property type="molecule type" value="Genomic_DNA"/>
</dbReference>
<dbReference type="GO" id="GO:0005765">
    <property type="term" value="C:lysosomal membrane"/>
    <property type="evidence" value="ECO:0007669"/>
    <property type="project" value="InterPro"/>
</dbReference>
<evidence type="ECO:0000313" key="7">
    <source>
        <dbReference type="EMBL" id="CDQ59911.1"/>
    </source>
</evidence>
<feature type="domain" description="Ion transport" evidence="6">
    <location>
        <begin position="25"/>
        <end position="95"/>
    </location>
</feature>
<gene>
    <name evidence="7" type="ORF">GSONMT00080800001</name>
</gene>
<organism evidence="7 8">
    <name type="scientific">Oncorhynchus mykiss</name>
    <name type="common">Rainbow trout</name>
    <name type="synonym">Salmo gairdneri</name>
    <dbReference type="NCBI Taxonomy" id="8022"/>
    <lineage>
        <taxon>Eukaryota</taxon>
        <taxon>Metazoa</taxon>
        <taxon>Chordata</taxon>
        <taxon>Craniata</taxon>
        <taxon>Vertebrata</taxon>
        <taxon>Euteleostomi</taxon>
        <taxon>Actinopterygii</taxon>
        <taxon>Neopterygii</taxon>
        <taxon>Teleostei</taxon>
        <taxon>Protacanthopterygii</taxon>
        <taxon>Salmoniformes</taxon>
        <taxon>Salmonidae</taxon>
        <taxon>Salmoninae</taxon>
        <taxon>Oncorhynchus</taxon>
    </lineage>
</organism>
<accession>A0A060VYP8</accession>
<dbReference type="STRING" id="8022.A0A060VYP8"/>
<keyword evidence="2 5" id="KW-0812">Transmembrane</keyword>
<dbReference type="PaxDb" id="8022-A0A060VYP8"/>
<evidence type="ECO:0000256" key="5">
    <source>
        <dbReference type="SAM" id="Phobius"/>
    </source>
</evidence>
<keyword evidence="4 5" id="KW-0472">Membrane</keyword>
<dbReference type="InterPro" id="IPR005821">
    <property type="entry name" value="Ion_trans_dom"/>
</dbReference>
<dbReference type="PANTHER" id="PTHR46768:SF1">
    <property type="entry name" value="TWO PORE CHANNEL PROTEIN 2"/>
    <property type="match status" value="1"/>
</dbReference>
<keyword evidence="3 5" id="KW-1133">Transmembrane helix</keyword>
<dbReference type="GO" id="GO:0097682">
    <property type="term" value="F:intracellularly phosphatidylinositol-3,5-bisphosphate-gated monatomic cation channel activity"/>
    <property type="evidence" value="ECO:0007669"/>
    <property type="project" value="TreeGrafter"/>
</dbReference>
<dbReference type="PANTHER" id="PTHR46768">
    <property type="entry name" value="TWO PORE CALCIUM CHANNEL PROTEIN 2"/>
    <property type="match status" value="1"/>
</dbReference>
<evidence type="ECO:0000256" key="1">
    <source>
        <dbReference type="ARBA" id="ARBA00004141"/>
    </source>
</evidence>
<reference evidence="7" key="1">
    <citation type="journal article" date="2014" name="Nat. Commun.">
        <title>The rainbow trout genome provides novel insights into evolution after whole-genome duplication in vertebrates.</title>
        <authorList>
            <person name="Berthelot C."/>
            <person name="Brunet F."/>
            <person name="Chalopin D."/>
            <person name="Juanchich A."/>
            <person name="Bernard M."/>
            <person name="Noel B."/>
            <person name="Bento P."/>
            <person name="Da Silva C."/>
            <person name="Labadie K."/>
            <person name="Alberti A."/>
            <person name="Aury J.M."/>
            <person name="Louis A."/>
            <person name="Dehais P."/>
            <person name="Bardou P."/>
            <person name="Montfort J."/>
            <person name="Klopp C."/>
            <person name="Cabau C."/>
            <person name="Gaspin C."/>
            <person name="Thorgaard G.H."/>
            <person name="Boussaha M."/>
            <person name="Quillet E."/>
            <person name="Guyomard R."/>
            <person name="Galiana D."/>
            <person name="Bobe J."/>
            <person name="Volff J.N."/>
            <person name="Genet C."/>
            <person name="Wincker P."/>
            <person name="Jaillon O."/>
            <person name="Roest Crollius H."/>
            <person name="Guiguen Y."/>
        </authorList>
    </citation>
    <scope>NUCLEOTIDE SEQUENCE [LARGE SCALE GENOMIC DNA]</scope>
</reference>
<dbReference type="GO" id="GO:0015280">
    <property type="term" value="F:ligand-gated sodium channel activity"/>
    <property type="evidence" value="ECO:0007669"/>
    <property type="project" value="TreeGrafter"/>
</dbReference>
<feature type="transmembrane region" description="Helical" evidence="5">
    <location>
        <begin position="68"/>
        <end position="92"/>
    </location>
</feature>
<dbReference type="Gene3D" id="1.10.287.70">
    <property type="match status" value="1"/>
</dbReference>
<dbReference type="GO" id="GO:0022832">
    <property type="term" value="F:voltage-gated channel activity"/>
    <property type="evidence" value="ECO:0007669"/>
    <property type="project" value="InterPro"/>
</dbReference>
<proteinExistence type="predicted"/>
<dbReference type="GO" id="GO:0019722">
    <property type="term" value="P:calcium-mediated signaling"/>
    <property type="evidence" value="ECO:0007669"/>
    <property type="project" value="TreeGrafter"/>
</dbReference>
<evidence type="ECO:0000256" key="3">
    <source>
        <dbReference type="ARBA" id="ARBA00022989"/>
    </source>
</evidence>
<protein>
    <recommendedName>
        <fullName evidence="6">Ion transport domain-containing protein</fullName>
    </recommendedName>
</protein>
<evidence type="ECO:0000259" key="6">
    <source>
        <dbReference type="Pfam" id="PF00520"/>
    </source>
</evidence>
<evidence type="ECO:0000256" key="2">
    <source>
        <dbReference type="ARBA" id="ARBA00022692"/>
    </source>
</evidence>
<reference evidence="7" key="2">
    <citation type="submission" date="2014-03" db="EMBL/GenBank/DDBJ databases">
        <authorList>
            <person name="Genoscope - CEA"/>
        </authorList>
    </citation>
    <scope>NUCLEOTIDE SEQUENCE</scope>
</reference>
<dbReference type="Pfam" id="PF00520">
    <property type="entry name" value="Ion_trans"/>
    <property type="match status" value="1"/>
</dbReference>
<comment type="subcellular location">
    <subcellularLocation>
        <location evidence="1">Membrane</location>
        <topology evidence="1">Multi-pass membrane protein</topology>
    </subcellularLocation>
</comment>
<dbReference type="Proteomes" id="UP000193380">
    <property type="component" value="Unassembled WGS sequence"/>
</dbReference>
<evidence type="ECO:0000313" key="8">
    <source>
        <dbReference type="Proteomes" id="UP000193380"/>
    </source>
</evidence>
<dbReference type="GO" id="GO:0075509">
    <property type="term" value="P:endocytosis involved in viral entry into host cell"/>
    <property type="evidence" value="ECO:0007669"/>
    <property type="project" value="TreeGrafter"/>
</dbReference>
<dbReference type="InterPro" id="IPR028798">
    <property type="entry name" value="TPC2"/>
</dbReference>